<reference evidence="1" key="2">
    <citation type="journal article" date="2015" name="Fish Shellfish Immunol.">
        <title>Early steps in the European eel (Anguilla anguilla)-Vibrio vulnificus interaction in the gills: Role of the RtxA13 toxin.</title>
        <authorList>
            <person name="Callol A."/>
            <person name="Pajuelo D."/>
            <person name="Ebbesson L."/>
            <person name="Teles M."/>
            <person name="MacKenzie S."/>
            <person name="Amaro C."/>
        </authorList>
    </citation>
    <scope>NUCLEOTIDE SEQUENCE</scope>
</reference>
<evidence type="ECO:0000313" key="1">
    <source>
        <dbReference type="EMBL" id="JAH82162.1"/>
    </source>
</evidence>
<organism evidence="1">
    <name type="scientific">Anguilla anguilla</name>
    <name type="common">European freshwater eel</name>
    <name type="synonym">Muraena anguilla</name>
    <dbReference type="NCBI Taxonomy" id="7936"/>
    <lineage>
        <taxon>Eukaryota</taxon>
        <taxon>Metazoa</taxon>
        <taxon>Chordata</taxon>
        <taxon>Craniata</taxon>
        <taxon>Vertebrata</taxon>
        <taxon>Euteleostomi</taxon>
        <taxon>Actinopterygii</taxon>
        <taxon>Neopterygii</taxon>
        <taxon>Teleostei</taxon>
        <taxon>Anguilliformes</taxon>
        <taxon>Anguillidae</taxon>
        <taxon>Anguilla</taxon>
    </lineage>
</organism>
<name>A0A0E9VVS0_ANGAN</name>
<proteinExistence type="predicted"/>
<dbReference type="AlphaFoldDB" id="A0A0E9VVS0"/>
<reference evidence="1" key="1">
    <citation type="submission" date="2014-11" db="EMBL/GenBank/DDBJ databases">
        <authorList>
            <person name="Amaro Gonzalez C."/>
        </authorList>
    </citation>
    <scope>NUCLEOTIDE SEQUENCE</scope>
</reference>
<dbReference type="EMBL" id="GBXM01026415">
    <property type="protein sequence ID" value="JAH82162.1"/>
    <property type="molecule type" value="Transcribed_RNA"/>
</dbReference>
<sequence>MLPLNQKSAQCPHKFVWQTTGYFEKLKERNFEKDEDSLTSFMYSLYCGGS</sequence>
<accession>A0A0E9VVS0</accession>
<protein>
    <submittedName>
        <fullName evidence="1">Uncharacterized protein</fullName>
    </submittedName>
</protein>